<dbReference type="InterPro" id="IPR008271">
    <property type="entry name" value="Ser/Thr_kinase_AS"/>
</dbReference>
<dbReference type="EC" id="2.7.11.-" evidence="9"/>
<dbReference type="Pfam" id="PF13672">
    <property type="entry name" value="PP2C_2"/>
    <property type="match status" value="1"/>
</dbReference>
<dbReference type="EC" id="3.1.3.-" evidence="9"/>
<keyword evidence="1" id="KW-0723">Serine/threonine-protein kinase</keyword>
<sequence>MGTRPVPSYAHMKDQFPTHPLKAVMGGYSTAGPKPRNDDAISGRIPSEPYELHAKGAVICIADGISTGRNSDKAAQMAVLQFAQDYYSAPESWTVADCSARLISALNSFFHAQNRSGSPEAEGQVTTFTALIARGQSAHLVHLGDTRCLRLRAGTLEVLTTDHTTSYMGNGQALTRALGIDSHVQVDYREEVMQAGDLYLLLSDGVYGVLGLREIGAVLADLDLGNQKALEKAAWALCDAALKAGSDDNLSAMLMRIVALPSESLTEAHQRLARKAIPPALSPGNRIDGYEVTQVLHASTRSHVYRVRRADLEGSFVLKAPSRNFSDDLHYLEAFALEQWVGRRIDHPQVMKILPQEDSRFLYSIFEWVEGETLRDWMRRHPVPSLAQVLPVLSSLIAAMRVFHRLGMVHRDLKPENVMVMPDGRAKIIDFGSVQVAGFKGLLAGFQTERPEGSLNYIAPEVLTGQGATKLSDLFSIGAIAYEMLAGHVPFDLEDRAGHLPSRPSDWVLEPLGQTRPDLPEAVGVALVRVLSFDPKARPVVMSEFLADLRAAQSQGALTPDFVPLLQRGSKGFWRAWALGASALALALGVMLVLGQP</sequence>
<keyword evidence="6" id="KW-0472">Membrane</keyword>
<dbReference type="CDD" id="cd00143">
    <property type="entry name" value="PP2Cc"/>
    <property type="match status" value="1"/>
</dbReference>
<keyword evidence="6" id="KW-1133">Transmembrane helix</keyword>
<keyword evidence="9" id="KW-0378">Hydrolase</keyword>
<gene>
    <name evidence="9" type="ORF">VSX56_04930</name>
</gene>
<dbReference type="EMBL" id="JAYWLC010000003">
    <property type="protein sequence ID" value="MER5171114.1"/>
    <property type="molecule type" value="Genomic_DNA"/>
</dbReference>
<proteinExistence type="predicted"/>
<dbReference type="Proteomes" id="UP001438953">
    <property type="component" value="Unassembled WGS sequence"/>
</dbReference>
<dbReference type="EC" id="3.1.3.16" evidence="9"/>
<keyword evidence="2 9" id="KW-0808">Transferase</keyword>
<evidence type="ECO:0000313" key="9">
    <source>
        <dbReference type="EMBL" id="MER5171114.1"/>
    </source>
</evidence>
<organism evidence="9 10">
    <name type="scientific">Thioclava kandeliae</name>
    <dbReference type="NCBI Taxonomy" id="3070818"/>
    <lineage>
        <taxon>Bacteria</taxon>
        <taxon>Pseudomonadati</taxon>
        <taxon>Pseudomonadota</taxon>
        <taxon>Alphaproteobacteria</taxon>
        <taxon>Rhodobacterales</taxon>
        <taxon>Paracoccaceae</taxon>
        <taxon>Thioclava</taxon>
    </lineage>
</organism>
<dbReference type="GO" id="GO:0004722">
    <property type="term" value="F:protein serine/threonine phosphatase activity"/>
    <property type="evidence" value="ECO:0007669"/>
    <property type="project" value="UniProtKB-EC"/>
</dbReference>
<dbReference type="InterPro" id="IPR000719">
    <property type="entry name" value="Prot_kinase_dom"/>
</dbReference>
<keyword evidence="3" id="KW-0547">Nucleotide-binding</keyword>
<dbReference type="InterPro" id="IPR001932">
    <property type="entry name" value="PPM-type_phosphatase-like_dom"/>
</dbReference>
<dbReference type="SUPFAM" id="SSF56112">
    <property type="entry name" value="Protein kinase-like (PK-like)"/>
    <property type="match status" value="1"/>
</dbReference>
<comment type="caution">
    <text evidence="9">The sequence shown here is derived from an EMBL/GenBank/DDBJ whole genome shotgun (WGS) entry which is preliminary data.</text>
</comment>
<evidence type="ECO:0000256" key="5">
    <source>
        <dbReference type="ARBA" id="ARBA00022840"/>
    </source>
</evidence>
<dbReference type="Pfam" id="PF00069">
    <property type="entry name" value="Pkinase"/>
    <property type="match status" value="1"/>
</dbReference>
<accession>A0ABV1SDX7</accession>
<dbReference type="SMART" id="SM00331">
    <property type="entry name" value="PP2C_SIG"/>
    <property type="match status" value="1"/>
</dbReference>
<dbReference type="PROSITE" id="PS51746">
    <property type="entry name" value="PPM_2"/>
    <property type="match status" value="1"/>
</dbReference>
<evidence type="ECO:0000259" key="7">
    <source>
        <dbReference type="PROSITE" id="PS50011"/>
    </source>
</evidence>
<feature type="domain" description="Protein kinase" evidence="7">
    <location>
        <begin position="290"/>
        <end position="558"/>
    </location>
</feature>
<evidence type="ECO:0000256" key="6">
    <source>
        <dbReference type="SAM" id="Phobius"/>
    </source>
</evidence>
<evidence type="ECO:0000256" key="1">
    <source>
        <dbReference type="ARBA" id="ARBA00022527"/>
    </source>
</evidence>
<evidence type="ECO:0000256" key="2">
    <source>
        <dbReference type="ARBA" id="ARBA00022679"/>
    </source>
</evidence>
<evidence type="ECO:0000313" key="10">
    <source>
        <dbReference type="Proteomes" id="UP001438953"/>
    </source>
</evidence>
<name>A0ABV1SDX7_9RHOB</name>
<dbReference type="InterPro" id="IPR011009">
    <property type="entry name" value="Kinase-like_dom_sf"/>
</dbReference>
<dbReference type="Gene3D" id="3.30.200.20">
    <property type="entry name" value="Phosphorylase Kinase, domain 1"/>
    <property type="match status" value="1"/>
</dbReference>
<evidence type="ECO:0000256" key="3">
    <source>
        <dbReference type="ARBA" id="ARBA00022741"/>
    </source>
</evidence>
<keyword evidence="4 9" id="KW-0418">Kinase</keyword>
<keyword evidence="10" id="KW-1185">Reference proteome</keyword>
<dbReference type="SUPFAM" id="SSF81606">
    <property type="entry name" value="PP2C-like"/>
    <property type="match status" value="1"/>
</dbReference>
<dbReference type="InterPro" id="IPR036457">
    <property type="entry name" value="PPM-type-like_dom_sf"/>
</dbReference>
<dbReference type="SMART" id="SM00332">
    <property type="entry name" value="PP2Cc"/>
    <property type="match status" value="1"/>
</dbReference>
<dbReference type="RefSeq" id="WP_350935284.1">
    <property type="nucleotide sequence ID" value="NZ_JAYWLC010000003.1"/>
</dbReference>
<feature type="domain" description="PPM-type phosphatase" evidence="8">
    <location>
        <begin position="24"/>
        <end position="257"/>
    </location>
</feature>
<dbReference type="SMART" id="SM00220">
    <property type="entry name" value="S_TKc"/>
    <property type="match status" value="1"/>
</dbReference>
<dbReference type="PROSITE" id="PS00108">
    <property type="entry name" value="PROTEIN_KINASE_ST"/>
    <property type="match status" value="1"/>
</dbReference>
<keyword evidence="5" id="KW-0067">ATP-binding</keyword>
<dbReference type="CDD" id="cd14014">
    <property type="entry name" value="STKc_PknB_like"/>
    <property type="match status" value="1"/>
</dbReference>
<dbReference type="GO" id="GO:0016301">
    <property type="term" value="F:kinase activity"/>
    <property type="evidence" value="ECO:0007669"/>
    <property type="project" value="UniProtKB-KW"/>
</dbReference>
<dbReference type="Gene3D" id="3.60.40.10">
    <property type="entry name" value="PPM-type phosphatase domain"/>
    <property type="match status" value="1"/>
</dbReference>
<evidence type="ECO:0000259" key="8">
    <source>
        <dbReference type="PROSITE" id="PS51746"/>
    </source>
</evidence>
<reference evidence="9 10" key="1">
    <citation type="submission" date="2024-06" db="EMBL/GenBank/DDBJ databases">
        <title>Thioclava kandeliae sp. nov. from a rhizosphere soil sample of Kandelia candel in a mangrove.</title>
        <authorList>
            <person name="Mu T."/>
        </authorList>
    </citation>
    <scope>NUCLEOTIDE SEQUENCE [LARGE SCALE GENOMIC DNA]</scope>
    <source>
        <strain evidence="9 10">CPCC 100088</strain>
    </source>
</reference>
<evidence type="ECO:0000256" key="4">
    <source>
        <dbReference type="ARBA" id="ARBA00022777"/>
    </source>
</evidence>
<feature type="transmembrane region" description="Helical" evidence="6">
    <location>
        <begin position="576"/>
        <end position="595"/>
    </location>
</feature>
<dbReference type="PROSITE" id="PS50011">
    <property type="entry name" value="PROTEIN_KINASE_DOM"/>
    <property type="match status" value="1"/>
</dbReference>
<protein>
    <submittedName>
        <fullName evidence="9">Bifunctional protein-serine/threonine kinase/phosphatase</fullName>
        <ecNumber evidence="9">2.7.11.-</ecNumber>
        <ecNumber evidence="9">3.1.3.-</ecNumber>
        <ecNumber evidence="9">3.1.3.16</ecNumber>
    </submittedName>
</protein>
<dbReference type="PANTHER" id="PTHR24351">
    <property type="entry name" value="RIBOSOMAL PROTEIN S6 KINASE"/>
    <property type="match status" value="1"/>
</dbReference>
<keyword evidence="6" id="KW-0812">Transmembrane</keyword>
<dbReference type="Gene3D" id="1.10.510.10">
    <property type="entry name" value="Transferase(Phosphotransferase) domain 1"/>
    <property type="match status" value="1"/>
</dbReference>